<dbReference type="PANTHER" id="PTHR32487">
    <property type="entry name" value="3-OXO-DELTA(4,5)-STEROID 5-BETA-REDUCTASE"/>
    <property type="match status" value="1"/>
</dbReference>
<dbReference type="Gene3D" id="3.40.50.720">
    <property type="entry name" value="NAD(P)-binding Rossmann-like Domain"/>
    <property type="match status" value="1"/>
</dbReference>
<proteinExistence type="predicted"/>
<dbReference type="PANTHER" id="PTHR32487:SF0">
    <property type="entry name" value="3-OXO-DELTA(4,5)-STEROID 5-BETA-REDUCTASE"/>
    <property type="match status" value="1"/>
</dbReference>
<dbReference type="EMBL" id="CAIJEN010000001">
    <property type="protein sequence ID" value="CAD0082731.1"/>
    <property type="molecule type" value="Genomic_DNA"/>
</dbReference>
<dbReference type="SUPFAM" id="SSF51735">
    <property type="entry name" value="NAD(P)-binding Rossmann-fold domains"/>
    <property type="match status" value="1"/>
</dbReference>
<keyword evidence="3" id="KW-1185">Reference proteome</keyword>
<organism evidence="2 3">
    <name type="scientific">Aureobasidium vineae</name>
    <dbReference type="NCBI Taxonomy" id="2773715"/>
    <lineage>
        <taxon>Eukaryota</taxon>
        <taxon>Fungi</taxon>
        <taxon>Dikarya</taxon>
        <taxon>Ascomycota</taxon>
        <taxon>Pezizomycotina</taxon>
        <taxon>Dothideomycetes</taxon>
        <taxon>Dothideomycetidae</taxon>
        <taxon>Dothideales</taxon>
        <taxon>Saccotheciaceae</taxon>
        <taxon>Aureobasidium</taxon>
    </lineage>
</organism>
<dbReference type="InterPro" id="IPR036291">
    <property type="entry name" value="NAD(P)-bd_dom_sf"/>
</dbReference>
<dbReference type="Pfam" id="PF22917">
    <property type="entry name" value="PRISE"/>
    <property type="match status" value="1"/>
</dbReference>
<dbReference type="Proteomes" id="UP000716446">
    <property type="component" value="Unassembled WGS sequence"/>
</dbReference>
<dbReference type="AlphaFoldDB" id="A0A9N8P5T5"/>
<evidence type="ECO:0000259" key="1">
    <source>
        <dbReference type="Pfam" id="PF22917"/>
    </source>
</evidence>
<evidence type="ECO:0000313" key="2">
    <source>
        <dbReference type="EMBL" id="CAD0082731.1"/>
    </source>
</evidence>
<sequence length="327" mass="37079">MPNAIVTGATGILGREIVFELAKNTKTCPIVYALSRSKKENYPPNDMAKEIEHIDADYVFFTAYLAQDDEDDATKVNGDMLQNFITALKLTGTAKKIKRFLLTTGCKQYGVHFGAPKNPMCESDHWLKNPDYPSNFYYRQQEILKKEAEENHWEWTVTYPNDVIGVAKGNFMNLVSAIGIYASICKELNQPLIWPGSPYFYTRFDTFASRAASNAFNVVNGDVESWQNLWPRLAAKFNCRIPDKMFDDKDFEPDFGENKLVMPLHPTPPISESAAESGLVDSAYTQQSLVHGKIDLSRWAKKSEVKEAWQRLATRERLDTSAFDNAT</sequence>
<dbReference type="CDD" id="cd08948">
    <property type="entry name" value="5beta-POR_like_SDR_a"/>
    <property type="match status" value="1"/>
</dbReference>
<dbReference type="InterPro" id="IPR055222">
    <property type="entry name" value="PRISE-like_Rossmann-fold"/>
</dbReference>
<feature type="domain" description="PRISE-like Rossmann-fold" evidence="1">
    <location>
        <begin position="46"/>
        <end position="189"/>
    </location>
</feature>
<name>A0A9N8P5T5_9PEZI</name>
<accession>A0A9N8P5T5</accession>
<comment type="caution">
    <text evidence="2">The sequence shown here is derived from an EMBL/GenBank/DDBJ whole genome shotgun (WGS) entry which is preliminary data.</text>
</comment>
<reference evidence="2" key="1">
    <citation type="submission" date="2020-06" db="EMBL/GenBank/DDBJ databases">
        <authorList>
            <person name="Onetto C."/>
        </authorList>
    </citation>
    <scope>NUCLEOTIDE SEQUENCE</scope>
</reference>
<evidence type="ECO:0000313" key="3">
    <source>
        <dbReference type="Proteomes" id="UP000716446"/>
    </source>
</evidence>
<gene>
    <name evidence="2" type="ORF">AWRI4619_LOCUS1298</name>
</gene>
<protein>
    <recommendedName>
        <fullName evidence="1">PRISE-like Rossmann-fold domain-containing protein</fullName>
    </recommendedName>
</protein>